<evidence type="ECO:0000313" key="2">
    <source>
        <dbReference type="Proteomes" id="UP000269693"/>
    </source>
</evidence>
<sequence length="204" mass="23969">MKRIFIVIILLIPVLTFAQNKVELRDLTFFISTEFKYFTEQDRKLDYKNFHEVGKIYTDSTDLEKFPKIQYQYYEIPEFGLESSKKVLISLNQVMTKDINADTLIIKESENYSLAKYSIMGKSLFEMKSLGKKGWVNIQYFDLPNNDSKSFKTAKEIISSIKHKQKYESENDSHMKESEELSKRALIFLSIGLLLFLTPKLIKK</sequence>
<organism evidence="1 2">
    <name type="scientific">Tenacibaculum mesophilum</name>
    <dbReference type="NCBI Taxonomy" id="104268"/>
    <lineage>
        <taxon>Bacteria</taxon>
        <taxon>Pseudomonadati</taxon>
        <taxon>Bacteroidota</taxon>
        <taxon>Flavobacteriia</taxon>
        <taxon>Flavobacteriales</taxon>
        <taxon>Flavobacteriaceae</taxon>
        <taxon>Tenacibaculum</taxon>
    </lineage>
</organism>
<proteinExistence type="predicted"/>
<dbReference type="RefSeq" id="WP_047788693.1">
    <property type="nucleotide sequence ID" value="NZ_CP032544.1"/>
</dbReference>
<name>A0ABN5T393_9FLAO</name>
<keyword evidence="2" id="KW-1185">Reference proteome</keyword>
<reference evidence="1 2" key="1">
    <citation type="submission" date="2018-09" db="EMBL/GenBank/DDBJ databases">
        <title>Insights into the microbiota of Asian seabass (Lates calcarifer) with tenacibaculosis symptoms and description of sp. nov. Tenacibaculum singaporense.</title>
        <authorList>
            <person name="Miyake S."/>
            <person name="Soh M."/>
            <person name="Azman M.N."/>
            <person name="Ngoh S.Y."/>
            <person name="Orban L."/>
            <person name="Seedorf H."/>
        </authorList>
    </citation>
    <scope>NUCLEOTIDE SEQUENCE [LARGE SCALE GENOMIC DNA]</scope>
    <source>
        <strain evidence="1 2">DSM 13764</strain>
    </source>
</reference>
<gene>
    <name evidence="1" type="ORF">D6200_02885</name>
</gene>
<protein>
    <submittedName>
        <fullName evidence="1">Uncharacterized protein</fullName>
    </submittedName>
</protein>
<accession>A0ABN5T393</accession>
<evidence type="ECO:0000313" key="1">
    <source>
        <dbReference type="EMBL" id="AZJ31568.1"/>
    </source>
</evidence>
<dbReference type="Proteomes" id="UP000269693">
    <property type="component" value="Chromosome"/>
</dbReference>
<dbReference type="EMBL" id="CP032544">
    <property type="protein sequence ID" value="AZJ31568.1"/>
    <property type="molecule type" value="Genomic_DNA"/>
</dbReference>